<name>A0ABS3YJU1_9BACT</name>
<comment type="caution">
    <text evidence="1">The sequence shown here is derived from an EMBL/GenBank/DDBJ whole genome shotgun (WGS) entry which is preliminary data.</text>
</comment>
<dbReference type="EMBL" id="JAGHKP010000004">
    <property type="protein sequence ID" value="MBO9154935.1"/>
    <property type="molecule type" value="Genomic_DNA"/>
</dbReference>
<protein>
    <submittedName>
        <fullName evidence="1">Uncharacterized protein</fullName>
    </submittedName>
</protein>
<accession>A0ABS3YJU1</accession>
<sequence>MNITLNDWLFQLCDTESPDTSIAAYHFGLFETAHGYEIYLIGSKEFDEEDSDWACNVDFEPVNKYFPLTQEEYRNVGWEKILERIISELSAFVRTEKFATSFFSKAEAVSTGFDDGDLVRIV</sequence>
<evidence type="ECO:0000313" key="1">
    <source>
        <dbReference type="EMBL" id="MBO9154935.1"/>
    </source>
</evidence>
<keyword evidence="2" id="KW-1185">Reference proteome</keyword>
<reference evidence="2" key="1">
    <citation type="submission" date="2021-03" db="EMBL/GenBank/DDBJ databases">
        <title>Assistant Professor.</title>
        <authorList>
            <person name="Huq M.A."/>
        </authorList>
    </citation>
    <scope>NUCLEOTIDE SEQUENCE [LARGE SCALE GENOMIC DNA]</scope>
    <source>
        <strain evidence="2">MAH-28</strain>
    </source>
</reference>
<dbReference type="Proteomes" id="UP000679126">
    <property type="component" value="Unassembled WGS sequence"/>
</dbReference>
<proteinExistence type="predicted"/>
<evidence type="ECO:0000313" key="2">
    <source>
        <dbReference type="Proteomes" id="UP000679126"/>
    </source>
</evidence>
<gene>
    <name evidence="1" type="ORF">J7I43_22085</name>
</gene>
<organism evidence="1 2">
    <name type="scientific">Chitinophaga chungangae</name>
    <dbReference type="NCBI Taxonomy" id="2821488"/>
    <lineage>
        <taxon>Bacteria</taxon>
        <taxon>Pseudomonadati</taxon>
        <taxon>Bacteroidota</taxon>
        <taxon>Chitinophagia</taxon>
        <taxon>Chitinophagales</taxon>
        <taxon>Chitinophagaceae</taxon>
        <taxon>Chitinophaga</taxon>
    </lineage>
</organism>
<dbReference type="RefSeq" id="WP_209148046.1">
    <property type="nucleotide sequence ID" value="NZ_JAGHKP010000004.1"/>
</dbReference>